<feature type="region of interest" description="Disordered" evidence="1">
    <location>
        <begin position="605"/>
        <end position="644"/>
    </location>
</feature>
<dbReference type="AlphaFoldDB" id="A0ABD3RFZ9"/>
<dbReference type="Proteomes" id="UP001530377">
    <property type="component" value="Unassembled WGS sequence"/>
</dbReference>
<organism evidence="2 3">
    <name type="scientific">Cyclostephanos tholiformis</name>
    <dbReference type="NCBI Taxonomy" id="382380"/>
    <lineage>
        <taxon>Eukaryota</taxon>
        <taxon>Sar</taxon>
        <taxon>Stramenopiles</taxon>
        <taxon>Ochrophyta</taxon>
        <taxon>Bacillariophyta</taxon>
        <taxon>Coscinodiscophyceae</taxon>
        <taxon>Thalassiosirophycidae</taxon>
        <taxon>Stephanodiscales</taxon>
        <taxon>Stephanodiscaceae</taxon>
        <taxon>Cyclostephanos</taxon>
    </lineage>
</organism>
<feature type="region of interest" description="Disordered" evidence="1">
    <location>
        <begin position="1"/>
        <end position="59"/>
    </location>
</feature>
<dbReference type="EMBL" id="JALLPB020000242">
    <property type="protein sequence ID" value="KAL3811709.1"/>
    <property type="molecule type" value="Genomic_DNA"/>
</dbReference>
<proteinExistence type="predicted"/>
<name>A0ABD3RFZ9_9STRA</name>
<evidence type="ECO:0000256" key="1">
    <source>
        <dbReference type="SAM" id="MobiDB-lite"/>
    </source>
</evidence>
<keyword evidence="3" id="KW-1185">Reference proteome</keyword>
<reference evidence="2 3" key="1">
    <citation type="submission" date="2024-10" db="EMBL/GenBank/DDBJ databases">
        <title>Updated reference genomes for cyclostephanoid diatoms.</title>
        <authorList>
            <person name="Roberts W.R."/>
            <person name="Alverson A.J."/>
        </authorList>
    </citation>
    <scope>NUCLEOTIDE SEQUENCE [LARGE SCALE GENOMIC DNA]</scope>
    <source>
        <strain evidence="2 3">AJA228-03</strain>
    </source>
</reference>
<protein>
    <recommendedName>
        <fullName evidence="4">RRM domain-containing protein</fullName>
    </recommendedName>
</protein>
<evidence type="ECO:0000313" key="3">
    <source>
        <dbReference type="Proteomes" id="UP001530377"/>
    </source>
</evidence>
<accession>A0ABD3RFZ9</accession>
<dbReference type="Gene3D" id="3.30.70.330">
    <property type="match status" value="1"/>
</dbReference>
<evidence type="ECO:0008006" key="4">
    <source>
        <dbReference type="Google" id="ProtNLM"/>
    </source>
</evidence>
<feature type="compositionally biased region" description="Basic and acidic residues" evidence="1">
    <location>
        <begin position="222"/>
        <end position="232"/>
    </location>
</feature>
<dbReference type="InterPro" id="IPR035979">
    <property type="entry name" value="RBD_domain_sf"/>
</dbReference>
<feature type="region of interest" description="Disordered" evidence="1">
    <location>
        <begin position="190"/>
        <end position="232"/>
    </location>
</feature>
<dbReference type="InterPro" id="IPR012677">
    <property type="entry name" value="Nucleotide-bd_a/b_plait_sf"/>
</dbReference>
<comment type="caution">
    <text evidence="2">The sequence shown here is derived from an EMBL/GenBank/DDBJ whole genome shotgun (WGS) entry which is preliminary data.</text>
</comment>
<sequence>MYRYSFAAARADNNDDDDDRPLPMMSSSSRRRRTPRRGPDDDDDDDADRRHRHHHHLPRQSTLTTRILFETIAPHVELRTLTKLTRKIKSSLSSSMKNDAYDTTNATARHDGDDDAIAASTWDGRRETALDGTLDAMFGRGDAVGSTARTTTTTSSSLVGHSWMRRTLRAYFMGGRLDRPTRSNDRHITAAMTGDERPSPPATATSSLRLPHETDPTYPPNRNRERRRDEDLDALMDARDVRVYRHPIRWTTRKKPESNIIGYEERIRERHRGKDNGRLLSEAEDLLEALASSLPPTHFDKLMGRLGAFARLDDGAIGPTSSSSSRDRDVDVSGGWYVDNDGSSSGLAAPLPELSPSSAAANADYKKHGIPNLAKFLKECSDSHSHLVAPALAKFFYVDVGDGKEVVAADLAVVGPGGAMAEQRVLGKKHRRLNTMTEKKYDKARDEFVKKMMGLQHEFASWDGCPARVDEKFPENTKKVANERSGVRTGLENVEYDDNGDDVSSDLLVKEFLKTQEPYSAESRKEQREEVKGTLEELRLIGQQNDELRAENKMKGRGRPRTETNVLSEDRLIFINNLPIDVSEEEIDEIYSRCGPLDSIQLFNLRPDLDPGPMTNKQQRERRLNKKLRNKNSFAKEESPHHRPRSPVYGILRFLTDEGYRIATSQELCIFGCVIRRHPVLSIKPHDMDTLYLENIPTDMHSIDLENKLARSLRPHRVHIMLDGLKGVGRNVNQEYSKPSSCQVKFSDFHTALQAYRWISDGMILDENNASIAVHWFRTPSNSIDYWTRNLGF</sequence>
<evidence type="ECO:0000313" key="2">
    <source>
        <dbReference type="EMBL" id="KAL3811709.1"/>
    </source>
</evidence>
<dbReference type="SUPFAM" id="SSF54928">
    <property type="entry name" value="RNA-binding domain, RBD"/>
    <property type="match status" value="1"/>
</dbReference>
<gene>
    <name evidence="2" type="ORF">ACHAXA_004075</name>
</gene>